<dbReference type="GO" id="GO:0009366">
    <property type="term" value="C:enterobactin synthetase complex"/>
    <property type="evidence" value="ECO:0007669"/>
    <property type="project" value="TreeGrafter"/>
</dbReference>
<evidence type="ECO:0000313" key="2">
    <source>
        <dbReference type="EMBL" id="XDQ40247.1"/>
    </source>
</evidence>
<dbReference type="Gene3D" id="3.30.559.30">
    <property type="entry name" value="Nonribosomal peptide synthetase, condensation domain"/>
    <property type="match status" value="1"/>
</dbReference>
<organism evidence="2">
    <name type="scientific">Streptomyces sp. R28</name>
    <dbReference type="NCBI Taxonomy" id="3238628"/>
    <lineage>
        <taxon>Bacteria</taxon>
        <taxon>Bacillati</taxon>
        <taxon>Actinomycetota</taxon>
        <taxon>Actinomycetes</taxon>
        <taxon>Kitasatosporales</taxon>
        <taxon>Streptomycetaceae</taxon>
        <taxon>Streptomyces</taxon>
    </lineage>
</organism>
<dbReference type="GO" id="GO:0005829">
    <property type="term" value="C:cytosol"/>
    <property type="evidence" value="ECO:0007669"/>
    <property type="project" value="TreeGrafter"/>
</dbReference>
<dbReference type="SUPFAM" id="SSF52777">
    <property type="entry name" value="CoA-dependent acyltransferases"/>
    <property type="match status" value="2"/>
</dbReference>
<dbReference type="RefSeq" id="WP_369174953.1">
    <property type="nucleotide sequence ID" value="NZ_CP163439.1"/>
</dbReference>
<dbReference type="GO" id="GO:0031177">
    <property type="term" value="F:phosphopantetheine binding"/>
    <property type="evidence" value="ECO:0007669"/>
    <property type="project" value="TreeGrafter"/>
</dbReference>
<dbReference type="AlphaFoldDB" id="A0AB39QCK0"/>
<proteinExistence type="predicted"/>
<dbReference type="PANTHER" id="PTHR45527:SF1">
    <property type="entry name" value="FATTY ACID SYNTHASE"/>
    <property type="match status" value="1"/>
</dbReference>
<protein>
    <submittedName>
        <fullName evidence="2">Condensation domain-containing protein</fullName>
    </submittedName>
</protein>
<dbReference type="GO" id="GO:0009239">
    <property type="term" value="P:enterobactin biosynthetic process"/>
    <property type="evidence" value="ECO:0007669"/>
    <property type="project" value="TreeGrafter"/>
</dbReference>
<dbReference type="EMBL" id="CP163439">
    <property type="protein sequence ID" value="XDQ40247.1"/>
    <property type="molecule type" value="Genomic_DNA"/>
</dbReference>
<dbReference type="GO" id="GO:0047527">
    <property type="term" value="F:2,3-dihydroxybenzoate-serine ligase activity"/>
    <property type="evidence" value="ECO:0007669"/>
    <property type="project" value="TreeGrafter"/>
</dbReference>
<dbReference type="PANTHER" id="PTHR45527">
    <property type="entry name" value="NONRIBOSOMAL PEPTIDE SYNTHETASE"/>
    <property type="match status" value="1"/>
</dbReference>
<reference evidence="2" key="1">
    <citation type="submission" date="2024-07" db="EMBL/GenBank/DDBJ databases">
        <authorList>
            <person name="Yu S.T."/>
        </authorList>
    </citation>
    <scope>NUCLEOTIDE SEQUENCE</scope>
    <source>
        <strain evidence="2">R28</strain>
    </source>
</reference>
<name>A0AB39QCK0_9ACTN</name>
<dbReference type="GO" id="GO:0043041">
    <property type="term" value="P:amino acid activation for nonribosomal peptide biosynthetic process"/>
    <property type="evidence" value="ECO:0007669"/>
    <property type="project" value="TreeGrafter"/>
</dbReference>
<dbReference type="InterPro" id="IPR023213">
    <property type="entry name" value="CAT-like_dom_sf"/>
</dbReference>
<feature type="domain" description="Condensation" evidence="1">
    <location>
        <begin position="15"/>
        <end position="439"/>
    </location>
</feature>
<evidence type="ECO:0000259" key="1">
    <source>
        <dbReference type="Pfam" id="PF00668"/>
    </source>
</evidence>
<dbReference type="InterPro" id="IPR001242">
    <property type="entry name" value="Condensation_dom"/>
</dbReference>
<dbReference type="GO" id="GO:0008610">
    <property type="term" value="P:lipid biosynthetic process"/>
    <property type="evidence" value="ECO:0007669"/>
    <property type="project" value="UniProtKB-ARBA"/>
</dbReference>
<gene>
    <name evidence="2" type="ORF">AB5J49_46830</name>
</gene>
<dbReference type="Pfam" id="PF00668">
    <property type="entry name" value="Condensation"/>
    <property type="match status" value="1"/>
</dbReference>
<accession>A0AB39QCK0</accession>
<sequence length="443" mass="48925">MAALDPIATDTDILAPMSDLQRHWWGSERLSADPALVMPTAVSLRGRLDAEALGAAARAVAQRHESLRTNFGRVAGKPVQIIHSRPREPVVWTEDISDVPEPERPAALREVLAREHGRPLDLARDPLMQLGVVRRAENDFVLALTLHHMVADGWSVDIQWRDLAREYARVLRGGPEPVDAPPPQMRDWVAREQRVARGPKAAAEIAYWRPVLREVRPVGIPGDLPTGEVPARHRPCTRRFTLPEDMGTALMASAKKFRATPQMIALAAFMRLLGRCAQRPDVAVITLFNRRGAPEVAELVGCVLNFAVIAVSVPPDDGPGPLVRVVRSALLDAYEHQEICAQRIWRETGFSPASVDAMFIFDQEPRAEERIFLGDAVLEPHAEAEENERERPAVAAPGIKFRLHLTRAGLTGGIGYDANRYSPAFIDAFLDAYATSLSETVLD</sequence>
<dbReference type="Gene3D" id="3.30.559.10">
    <property type="entry name" value="Chloramphenicol acetyltransferase-like domain"/>
    <property type="match status" value="1"/>
</dbReference>